<evidence type="ECO:0000313" key="3">
    <source>
        <dbReference type="Proteomes" id="UP000594454"/>
    </source>
</evidence>
<dbReference type="InterPro" id="IPR000182">
    <property type="entry name" value="GNAT_dom"/>
</dbReference>
<dbReference type="EMBL" id="LR899009">
    <property type="protein sequence ID" value="CAD7079803.1"/>
    <property type="molecule type" value="Genomic_DNA"/>
</dbReference>
<dbReference type="InParanoid" id="A0A7R8YNP8"/>
<evidence type="ECO:0000259" key="1">
    <source>
        <dbReference type="PROSITE" id="PS51186"/>
    </source>
</evidence>
<dbReference type="PANTHER" id="PTHR20958">
    <property type="entry name" value="GLYCINE N-ACYLTRANSFERASE-LIKE PROTEIN"/>
    <property type="match status" value="1"/>
</dbReference>
<dbReference type="PANTHER" id="PTHR20958:SF10">
    <property type="entry name" value="GH05617P-RELATED"/>
    <property type="match status" value="1"/>
</dbReference>
<dbReference type="SUPFAM" id="SSF55729">
    <property type="entry name" value="Acyl-CoA N-acyltransferases (Nat)"/>
    <property type="match status" value="1"/>
</dbReference>
<dbReference type="Pfam" id="PF08445">
    <property type="entry name" value="FR47"/>
    <property type="match status" value="1"/>
</dbReference>
<dbReference type="InterPro" id="IPR013653">
    <property type="entry name" value="GCN5-like_dom"/>
</dbReference>
<evidence type="ECO:0000313" key="2">
    <source>
        <dbReference type="EMBL" id="CAD7079803.1"/>
    </source>
</evidence>
<proteinExistence type="predicted"/>
<protein>
    <recommendedName>
        <fullName evidence="1">N-acetyltransferase domain-containing protein</fullName>
    </recommendedName>
</protein>
<gene>
    <name evidence="2" type="ORF">HERILL_LOCUS2996</name>
</gene>
<name>A0A7R8YNP8_HERIL</name>
<dbReference type="OrthoDB" id="7305308at2759"/>
<dbReference type="InterPro" id="IPR053225">
    <property type="entry name" value="Acyl-CoA_N-acyltransferase"/>
</dbReference>
<reference evidence="2 3" key="1">
    <citation type="submission" date="2020-11" db="EMBL/GenBank/DDBJ databases">
        <authorList>
            <person name="Wallbank WR R."/>
            <person name="Pardo Diaz C."/>
            <person name="Kozak K."/>
            <person name="Martin S."/>
            <person name="Jiggins C."/>
            <person name="Moest M."/>
            <person name="Warren A I."/>
            <person name="Generalovic N T."/>
            <person name="Byers J.R.P. K."/>
            <person name="Montejo-Kovacevich G."/>
            <person name="Yen C E."/>
        </authorList>
    </citation>
    <scope>NUCLEOTIDE SEQUENCE [LARGE SCALE GENOMIC DNA]</scope>
</reference>
<dbReference type="AlphaFoldDB" id="A0A7R8YNP8"/>
<dbReference type="OMA" id="NCYGTAI"/>
<sequence>MGDRLIDIPIDDLPLLRDLYKIDWPKYSIGYGTVDTYVRWLNQDPKIPHLRILSLNGDWSDGTFVIIDWNMLYFNTLNANFDRLERALSLVDFSKQYKMGSIGSRLLDMVHKFIKDHKLDVKIIPGTKWLRMPQAEASKIVVNCPEGITLKPLSEKDAVKANELWPFKCPGSATYLKRLAKYNLSIGAFTSEGELIAWCFRIPAGSLGTLQVVDSQKRKGYGSLTVRAMAKTISDTGYDVFAPVVIDNKPSLNMFEKLGFKMCDTMHWIHPSYFENWSDDDEV</sequence>
<dbReference type="InterPro" id="IPR016181">
    <property type="entry name" value="Acyl_CoA_acyltransferase"/>
</dbReference>
<dbReference type="GO" id="GO:0016747">
    <property type="term" value="F:acyltransferase activity, transferring groups other than amino-acyl groups"/>
    <property type="evidence" value="ECO:0007669"/>
    <property type="project" value="InterPro"/>
</dbReference>
<dbReference type="Gene3D" id="3.40.630.30">
    <property type="match status" value="2"/>
</dbReference>
<organism evidence="2 3">
    <name type="scientific">Hermetia illucens</name>
    <name type="common">Black soldier fly</name>
    <dbReference type="NCBI Taxonomy" id="343691"/>
    <lineage>
        <taxon>Eukaryota</taxon>
        <taxon>Metazoa</taxon>
        <taxon>Ecdysozoa</taxon>
        <taxon>Arthropoda</taxon>
        <taxon>Hexapoda</taxon>
        <taxon>Insecta</taxon>
        <taxon>Pterygota</taxon>
        <taxon>Neoptera</taxon>
        <taxon>Endopterygota</taxon>
        <taxon>Diptera</taxon>
        <taxon>Brachycera</taxon>
        <taxon>Stratiomyomorpha</taxon>
        <taxon>Stratiomyidae</taxon>
        <taxon>Hermetiinae</taxon>
        <taxon>Hermetia</taxon>
    </lineage>
</organism>
<accession>A0A7R8YNP8</accession>
<feature type="domain" description="N-acetyltransferase" evidence="1">
    <location>
        <begin position="148"/>
        <end position="280"/>
    </location>
</feature>
<dbReference type="Proteomes" id="UP000594454">
    <property type="component" value="Chromosome 1"/>
</dbReference>
<keyword evidence="3" id="KW-1185">Reference proteome</keyword>
<dbReference type="PROSITE" id="PS51186">
    <property type="entry name" value="GNAT"/>
    <property type="match status" value="1"/>
</dbReference>